<comment type="caution">
    <text evidence="2">The sequence shown here is derived from an EMBL/GenBank/DDBJ whole genome shotgun (WGS) entry which is preliminary data.</text>
</comment>
<feature type="region of interest" description="Disordered" evidence="1">
    <location>
        <begin position="1"/>
        <end position="45"/>
    </location>
</feature>
<evidence type="ECO:0000313" key="2">
    <source>
        <dbReference type="EMBL" id="KAJ4474609.1"/>
    </source>
</evidence>
<proteinExistence type="predicted"/>
<reference evidence="2" key="1">
    <citation type="submission" date="2022-08" db="EMBL/GenBank/DDBJ databases">
        <authorList>
            <consortium name="DOE Joint Genome Institute"/>
            <person name="Min B."/>
            <person name="Riley R."/>
            <person name="Sierra-Patev S."/>
            <person name="Naranjo-Ortiz M."/>
            <person name="Looney B."/>
            <person name="Konkel Z."/>
            <person name="Slot J.C."/>
            <person name="Sakamoto Y."/>
            <person name="Steenwyk J.L."/>
            <person name="Rokas A."/>
            <person name="Carro J."/>
            <person name="Camarero S."/>
            <person name="Ferreira P."/>
            <person name="Molpeceres G."/>
            <person name="Ruiz-Duenas F.J."/>
            <person name="Serrano A."/>
            <person name="Henrissat B."/>
            <person name="Drula E."/>
            <person name="Hughes K.W."/>
            <person name="Mata J.L."/>
            <person name="Ishikawa N.K."/>
            <person name="Vargas-Isla R."/>
            <person name="Ushijima S."/>
            <person name="Smith C.A."/>
            <person name="Ahrendt S."/>
            <person name="Andreopoulos W."/>
            <person name="He G."/>
            <person name="Labutti K."/>
            <person name="Lipzen A."/>
            <person name="Ng V."/>
            <person name="Sandor L."/>
            <person name="Barry K."/>
            <person name="Martinez A.T."/>
            <person name="Xiao Y."/>
            <person name="Gibbons J.G."/>
            <person name="Terashima K."/>
            <person name="Hibbett D.S."/>
            <person name="Grigoriev I.V."/>
        </authorList>
    </citation>
    <scope>NUCLEOTIDE SEQUENCE</scope>
    <source>
        <strain evidence="2">Sp2 HRB7682 ss15</strain>
    </source>
</reference>
<dbReference type="Proteomes" id="UP001150238">
    <property type="component" value="Unassembled WGS sequence"/>
</dbReference>
<dbReference type="EMBL" id="JANVFS010000023">
    <property type="protein sequence ID" value="KAJ4474609.1"/>
    <property type="molecule type" value="Genomic_DNA"/>
</dbReference>
<feature type="compositionally biased region" description="Basic and acidic residues" evidence="1">
    <location>
        <begin position="19"/>
        <end position="41"/>
    </location>
</feature>
<organism evidence="2 3">
    <name type="scientific">Lentinula lateritia</name>
    <dbReference type="NCBI Taxonomy" id="40482"/>
    <lineage>
        <taxon>Eukaryota</taxon>
        <taxon>Fungi</taxon>
        <taxon>Dikarya</taxon>
        <taxon>Basidiomycota</taxon>
        <taxon>Agaricomycotina</taxon>
        <taxon>Agaricomycetes</taxon>
        <taxon>Agaricomycetidae</taxon>
        <taxon>Agaricales</taxon>
        <taxon>Marasmiineae</taxon>
        <taxon>Omphalotaceae</taxon>
        <taxon>Lentinula</taxon>
    </lineage>
</organism>
<evidence type="ECO:0000256" key="1">
    <source>
        <dbReference type="SAM" id="MobiDB-lite"/>
    </source>
</evidence>
<accession>A0A9W9A7G8</accession>
<evidence type="ECO:0000313" key="3">
    <source>
        <dbReference type="Proteomes" id="UP001150238"/>
    </source>
</evidence>
<name>A0A9W9A7G8_9AGAR</name>
<reference evidence="2" key="2">
    <citation type="journal article" date="2023" name="Proc. Natl. Acad. Sci. U.S.A.">
        <title>A global phylogenomic analysis of the shiitake genus Lentinula.</title>
        <authorList>
            <person name="Sierra-Patev S."/>
            <person name="Min B."/>
            <person name="Naranjo-Ortiz M."/>
            <person name="Looney B."/>
            <person name="Konkel Z."/>
            <person name="Slot J.C."/>
            <person name="Sakamoto Y."/>
            <person name="Steenwyk J.L."/>
            <person name="Rokas A."/>
            <person name="Carro J."/>
            <person name="Camarero S."/>
            <person name="Ferreira P."/>
            <person name="Molpeceres G."/>
            <person name="Ruiz-Duenas F.J."/>
            <person name="Serrano A."/>
            <person name="Henrissat B."/>
            <person name="Drula E."/>
            <person name="Hughes K.W."/>
            <person name="Mata J.L."/>
            <person name="Ishikawa N.K."/>
            <person name="Vargas-Isla R."/>
            <person name="Ushijima S."/>
            <person name="Smith C.A."/>
            <person name="Donoghue J."/>
            <person name="Ahrendt S."/>
            <person name="Andreopoulos W."/>
            <person name="He G."/>
            <person name="LaButti K."/>
            <person name="Lipzen A."/>
            <person name="Ng V."/>
            <person name="Riley R."/>
            <person name="Sandor L."/>
            <person name="Barry K."/>
            <person name="Martinez A.T."/>
            <person name="Xiao Y."/>
            <person name="Gibbons J.G."/>
            <person name="Terashima K."/>
            <person name="Grigoriev I.V."/>
            <person name="Hibbett D."/>
        </authorList>
    </citation>
    <scope>NUCLEOTIDE SEQUENCE</scope>
    <source>
        <strain evidence="2">Sp2 HRB7682 ss15</strain>
    </source>
</reference>
<sequence>MQDVKETGERKGNQNSNTRQKEEGRHKTEGRQKEDKRQTENRRKKQTQFYLIRLFDWLVG</sequence>
<feature type="compositionally biased region" description="Basic and acidic residues" evidence="1">
    <location>
        <begin position="1"/>
        <end position="12"/>
    </location>
</feature>
<dbReference type="AlphaFoldDB" id="A0A9W9A7G8"/>
<protein>
    <submittedName>
        <fullName evidence="2">Uncharacterized protein</fullName>
    </submittedName>
</protein>
<gene>
    <name evidence="2" type="ORF">C8J55DRAFT_518115</name>
</gene>